<organism evidence="3 4">
    <name type="scientific">Flavivirga algicola</name>
    <dbReference type="NCBI Taxonomy" id="2729136"/>
    <lineage>
        <taxon>Bacteria</taxon>
        <taxon>Pseudomonadati</taxon>
        <taxon>Bacteroidota</taxon>
        <taxon>Flavobacteriia</taxon>
        <taxon>Flavobacteriales</taxon>
        <taxon>Flavobacteriaceae</taxon>
        <taxon>Flavivirga</taxon>
    </lineage>
</organism>
<keyword evidence="4" id="KW-1185">Reference proteome</keyword>
<feature type="transmembrane region" description="Helical" evidence="1">
    <location>
        <begin position="284"/>
        <end position="303"/>
    </location>
</feature>
<dbReference type="PANTHER" id="PTHR34220">
    <property type="entry name" value="SENSOR HISTIDINE KINASE YPDA"/>
    <property type="match status" value="1"/>
</dbReference>
<dbReference type="InterPro" id="IPR010559">
    <property type="entry name" value="Sig_transdc_His_kin_internal"/>
</dbReference>
<keyword evidence="3" id="KW-0418">Kinase</keyword>
<keyword evidence="1" id="KW-0812">Transmembrane</keyword>
<dbReference type="GO" id="GO:0016301">
    <property type="term" value="F:kinase activity"/>
    <property type="evidence" value="ECO:0007669"/>
    <property type="project" value="UniProtKB-KW"/>
</dbReference>
<feature type="domain" description="Signal transduction histidine kinase internal region" evidence="2">
    <location>
        <begin position="462"/>
        <end position="541"/>
    </location>
</feature>
<keyword evidence="3" id="KW-0808">Transferase</keyword>
<dbReference type="PANTHER" id="PTHR34220:SF7">
    <property type="entry name" value="SENSOR HISTIDINE KINASE YPDA"/>
    <property type="match status" value="1"/>
</dbReference>
<dbReference type="RefSeq" id="WP_169675538.1">
    <property type="nucleotide sequence ID" value="NZ_JABBHF010000009.1"/>
</dbReference>
<proteinExistence type="predicted"/>
<name>A0ABX1RZJ3_9FLAO</name>
<evidence type="ECO:0000259" key="2">
    <source>
        <dbReference type="Pfam" id="PF06580"/>
    </source>
</evidence>
<feature type="transmembrane region" description="Helical" evidence="1">
    <location>
        <begin position="382"/>
        <end position="404"/>
    </location>
</feature>
<keyword evidence="1" id="KW-1133">Transmembrane helix</keyword>
<dbReference type="EMBL" id="JABBHF010000009">
    <property type="protein sequence ID" value="NMH88997.1"/>
    <property type="molecule type" value="Genomic_DNA"/>
</dbReference>
<comment type="caution">
    <text evidence="3">The sequence shown here is derived from an EMBL/GenBank/DDBJ whole genome shotgun (WGS) entry which is preliminary data.</text>
</comment>
<feature type="transmembrane region" description="Helical" evidence="1">
    <location>
        <begin position="348"/>
        <end position="370"/>
    </location>
</feature>
<dbReference type="InterPro" id="IPR050640">
    <property type="entry name" value="Bact_2-comp_sensor_kinase"/>
</dbReference>
<keyword evidence="1" id="KW-0472">Membrane</keyword>
<sequence>MKKLILLILISAIPTIILISSNYYNHISEIYSVKFDPRSKYPKDVHWEYIKERLFDKNGDNKGISPKKFTGPIFFDLKGAQHQDSIVLASVIQELKLLIPNKVIGFLGAGNELDDYYEKNKLELGRYYRPMSSTINLVFYEKRKSIVNHGSQLIFSYLKDGNVISRNRRINSFFPSFNYTRISFYLNKETSFDRRKQYVRYEILRSLCHIKENTGIYSSYEAKGIYNRKEFNPDDYRFTEADKFLLHKLYANDFLEQFKGYLYTAYSWRFANVFLNKSFAKKQALIIVFFIGLLAFVLLFSFFQNRKFEYLFLSYFFPSLLVWSYYIYLQSIYKHLTTIPYYGINKVMQIDAVFDVFIFALITSLLLWVLEKRCIKKNMNFSFTLLLKVCFTFLAFSAPVITIFFIKGGREAVDEFFFPIVFFWVFLALGRGVLIYLNHVSDSLVKEKDVELSRLKTLNAKSELKLLQSHINPHFLYNALNSIAGLAHNNPNKTEKMALSLSNLFRYSINKKGQKMSTVEEEVLMVQNYLEIEKIRFGERLKFTTHIDEALTEEEIPMYILQPLVENAIKHGISKIRGEGHITLEIKKILELFLIIVSDNGPDFPNGLVSGHGLQTVYDLLRLSYGNRASLKWENTPKKHITISIKPTA</sequence>
<dbReference type="InterPro" id="IPR036890">
    <property type="entry name" value="HATPase_C_sf"/>
</dbReference>
<dbReference type="Proteomes" id="UP000746690">
    <property type="component" value="Unassembled WGS sequence"/>
</dbReference>
<accession>A0ABX1RZJ3</accession>
<dbReference type="Pfam" id="PF06580">
    <property type="entry name" value="His_kinase"/>
    <property type="match status" value="1"/>
</dbReference>
<feature type="transmembrane region" description="Helical" evidence="1">
    <location>
        <begin position="416"/>
        <end position="437"/>
    </location>
</feature>
<reference evidence="3 4" key="1">
    <citation type="submission" date="2020-04" db="EMBL/GenBank/DDBJ databases">
        <title>A Flavivirga sp. nov.</title>
        <authorList>
            <person name="Sun X."/>
        </authorList>
    </citation>
    <scope>NUCLEOTIDE SEQUENCE [LARGE SCALE GENOMIC DNA]</scope>
    <source>
        <strain evidence="3 4">Y03</strain>
    </source>
</reference>
<evidence type="ECO:0000313" key="3">
    <source>
        <dbReference type="EMBL" id="NMH88997.1"/>
    </source>
</evidence>
<evidence type="ECO:0000313" key="4">
    <source>
        <dbReference type="Proteomes" id="UP000746690"/>
    </source>
</evidence>
<dbReference type="Gene3D" id="3.30.565.10">
    <property type="entry name" value="Histidine kinase-like ATPase, C-terminal domain"/>
    <property type="match status" value="1"/>
</dbReference>
<gene>
    <name evidence="3" type="ORF">HHX25_15905</name>
</gene>
<feature type="transmembrane region" description="Helical" evidence="1">
    <location>
        <begin position="310"/>
        <end position="328"/>
    </location>
</feature>
<evidence type="ECO:0000256" key="1">
    <source>
        <dbReference type="SAM" id="Phobius"/>
    </source>
</evidence>
<protein>
    <submittedName>
        <fullName evidence="3">Histidine kinase</fullName>
    </submittedName>
</protein>
<dbReference type="SUPFAM" id="SSF55874">
    <property type="entry name" value="ATPase domain of HSP90 chaperone/DNA topoisomerase II/histidine kinase"/>
    <property type="match status" value="1"/>
</dbReference>